<comment type="subcellular location">
    <subcellularLocation>
        <location evidence="1">Nucleus</location>
    </subcellularLocation>
</comment>
<evidence type="ECO:0008006" key="10">
    <source>
        <dbReference type="Google" id="ProtNLM"/>
    </source>
</evidence>
<feature type="compositionally biased region" description="Basic and acidic residues" evidence="5">
    <location>
        <begin position="901"/>
        <end position="923"/>
    </location>
</feature>
<feature type="region of interest" description="Disordered" evidence="5">
    <location>
        <begin position="12"/>
        <end position="39"/>
    </location>
</feature>
<dbReference type="PROSITE" id="PS50888">
    <property type="entry name" value="BHLH"/>
    <property type="match status" value="1"/>
</dbReference>
<dbReference type="PANTHER" id="PTHR10985">
    <property type="entry name" value="BASIC HELIX-LOOP-HELIX TRANSCRIPTION FACTOR, HES-RELATED"/>
    <property type="match status" value="1"/>
</dbReference>
<reference evidence="8 9" key="1">
    <citation type="submission" date="2019-01" db="EMBL/GenBank/DDBJ databases">
        <title>A draft genome assembly of the solar-powered sea slug Elysia chlorotica.</title>
        <authorList>
            <person name="Cai H."/>
            <person name="Li Q."/>
            <person name="Fang X."/>
            <person name="Li J."/>
            <person name="Curtis N.E."/>
            <person name="Altenburger A."/>
            <person name="Shibata T."/>
            <person name="Feng M."/>
            <person name="Maeda T."/>
            <person name="Schwartz J.A."/>
            <person name="Shigenobu S."/>
            <person name="Lundholm N."/>
            <person name="Nishiyama T."/>
            <person name="Yang H."/>
            <person name="Hasebe M."/>
            <person name="Li S."/>
            <person name="Pierce S.K."/>
            <person name="Wang J."/>
        </authorList>
    </citation>
    <scope>NUCLEOTIDE SEQUENCE [LARGE SCALE GENOMIC DNA]</scope>
    <source>
        <strain evidence="8">EC2010</strain>
        <tissue evidence="8">Whole organism of an adult</tissue>
    </source>
</reference>
<dbReference type="CDD" id="cd11410">
    <property type="entry name" value="bHLH_O_HES"/>
    <property type="match status" value="1"/>
</dbReference>
<feature type="region of interest" description="Disordered" evidence="5">
    <location>
        <begin position="844"/>
        <end position="865"/>
    </location>
</feature>
<dbReference type="SUPFAM" id="SSF158457">
    <property type="entry name" value="Orange domain-like"/>
    <property type="match status" value="1"/>
</dbReference>
<dbReference type="Proteomes" id="UP000271974">
    <property type="component" value="Unassembled WGS sequence"/>
</dbReference>
<dbReference type="GO" id="GO:0003677">
    <property type="term" value="F:DNA binding"/>
    <property type="evidence" value="ECO:0007669"/>
    <property type="project" value="InterPro"/>
</dbReference>
<protein>
    <recommendedName>
        <fullName evidence="10">BHLH domain-containing protein</fullName>
    </recommendedName>
</protein>
<gene>
    <name evidence="8" type="ORF">EGW08_006795</name>
</gene>
<accession>A0A433TV99</accession>
<dbReference type="GO" id="GO:0005634">
    <property type="term" value="C:nucleus"/>
    <property type="evidence" value="ECO:0007669"/>
    <property type="project" value="UniProtKB-SubCell"/>
</dbReference>
<evidence type="ECO:0000259" key="7">
    <source>
        <dbReference type="PROSITE" id="PS51054"/>
    </source>
</evidence>
<feature type="compositionally biased region" description="Polar residues" evidence="5">
    <location>
        <begin position="845"/>
        <end position="865"/>
    </location>
</feature>
<dbReference type="Pfam" id="PF07527">
    <property type="entry name" value="Hairy_orange"/>
    <property type="match status" value="1"/>
</dbReference>
<keyword evidence="4" id="KW-0539">Nucleus</keyword>
<feature type="domain" description="Orange" evidence="7">
    <location>
        <begin position="100"/>
        <end position="137"/>
    </location>
</feature>
<dbReference type="AlphaFoldDB" id="A0A433TV99"/>
<dbReference type="STRING" id="188477.A0A433TV99"/>
<dbReference type="SUPFAM" id="SSF47459">
    <property type="entry name" value="HLH, helix-loop-helix DNA-binding domain"/>
    <property type="match status" value="1"/>
</dbReference>
<dbReference type="GO" id="GO:0006355">
    <property type="term" value="P:regulation of DNA-templated transcription"/>
    <property type="evidence" value="ECO:0007669"/>
    <property type="project" value="InterPro"/>
</dbReference>
<evidence type="ECO:0000256" key="3">
    <source>
        <dbReference type="ARBA" id="ARBA00023163"/>
    </source>
</evidence>
<evidence type="ECO:0000259" key="6">
    <source>
        <dbReference type="PROSITE" id="PS50888"/>
    </source>
</evidence>
<feature type="compositionally biased region" description="Polar residues" evidence="5">
    <location>
        <begin position="924"/>
        <end position="933"/>
    </location>
</feature>
<evidence type="ECO:0000256" key="1">
    <source>
        <dbReference type="ARBA" id="ARBA00004123"/>
    </source>
</evidence>
<proteinExistence type="predicted"/>
<keyword evidence="2" id="KW-0805">Transcription regulation</keyword>
<evidence type="ECO:0000256" key="2">
    <source>
        <dbReference type="ARBA" id="ARBA00023015"/>
    </source>
</evidence>
<feature type="compositionally biased region" description="Polar residues" evidence="5">
    <location>
        <begin position="311"/>
        <end position="327"/>
    </location>
</feature>
<organism evidence="8 9">
    <name type="scientific">Elysia chlorotica</name>
    <name type="common">Eastern emerald elysia</name>
    <name type="synonym">Sea slug</name>
    <dbReference type="NCBI Taxonomy" id="188477"/>
    <lineage>
        <taxon>Eukaryota</taxon>
        <taxon>Metazoa</taxon>
        <taxon>Spiralia</taxon>
        <taxon>Lophotrochozoa</taxon>
        <taxon>Mollusca</taxon>
        <taxon>Gastropoda</taxon>
        <taxon>Heterobranchia</taxon>
        <taxon>Euthyneura</taxon>
        <taxon>Panpulmonata</taxon>
        <taxon>Sacoglossa</taxon>
        <taxon>Placobranchoidea</taxon>
        <taxon>Plakobranchidae</taxon>
        <taxon>Elysia</taxon>
    </lineage>
</organism>
<dbReference type="Gene3D" id="4.10.280.10">
    <property type="entry name" value="Helix-loop-helix DNA-binding domain"/>
    <property type="match status" value="1"/>
</dbReference>
<keyword evidence="9" id="KW-1185">Reference proteome</keyword>
<feature type="compositionally biased region" description="Polar residues" evidence="5">
    <location>
        <begin position="224"/>
        <end position="249"/>
    </location>
</feature>
<feature type="region of interest" description="Disordered" evidence="5">
    <location>
        <begin position="311"/>
        <end position="362"/>
    </location>
</feature>
<dbReference type="SMART" id="SM00511">
    <property type="entry name" value="ORANGE"/>
    <property type="match status" value="1"/>
</dbReference>
<feature type="region of interest" description="Disordered" evidence="5">
    <location>
        <begin position="604"/>
        <end position="645"/>
    </location>
</feature>
<dbReference type="Gene3D" id="6.10.250.980">
    <property type="match status" value="1"/>
</dbReference>
<feature type="region of interest" description="Disordered" evidence="5">
    <location>
        <begin position="1024"/>
        <end position="1045"/>
    </location>
</feature>
<dbReference type="OrthoDB" id="6260400at2759"/>
<dbReference type="PROSITE" id="PS51054">
    <property type="entry name" value="ORANGE"/>
    <property type="match status" value="1"/>
</dbReference>
<dbReference type="GO" id="GO:0046983">
    <property type="term" value="F:protein dimerization activity"/>
    <property type="evidence" value="ECO:0007669"/>
    <property type="project" value="InterPro"/>
</dbReference>
<feature type="region of interest" description="Disordered" evidence="5">
    <location>
        <begin position="899"/>
        <end position="933"/>
    </location>
</feature>
<evidence type="ECO:0000313" key="8">
    <source>
        <dbReference type="EMBL" id="RUS85462.1"/>
    </source>
</evidence>
<name>A0A433TV99_ELYCH</name>
<feature type="region of interest" description="Disordered" evidence="5">
    <location>
        <begin position="180"/>
        <end position="249"/>
    </location>
</feature>
<keyword evidence="3" id="KW-0804">Transcription</keyword>
<feature type="compositionally biased region" description="Low complexity" evidence="5">
    <location>
        <begin position="328"/>
        <end position="350"/>
    </location>
</feature>
<feature type="compositionally biased region" description="Polar residues" evidence="5">
    <location>
        <begin position="609"/>
        <end position="645"/>
    </location>
</feature>
<dbReference type="InterPro" id="IPR011598">
    <property type="entry name" value="bHLH_dom"/>
</dbReference>
<feature type="domain" description="BHLH" evidence="6">
    <location>
        <begin position="28"/>
        <end position="85"/>
    </location>
</feature>
<evidence type="ECO:0000313" key="9">
    <source>
        <dbReference type="Proteomes" id="UP000271974"/>
    </source>
</evidence>
<dbReference type="InterPro" id="IPR050370">
    <property type="entry name" value="HES_HEY"/>
</dbReference>
<dbReference type="EMBL" id="RQTK01000169">
    <property type="protein sequence ID" value="RUS85462.1"/>
    <property type="molecule type" value="Genomic_DNA"/>
</dbReference>
<sequence>MMPEVSSGVLADGHLRNNIAGARPRPGVHKRSKPDMEKRRRARINASLAELRSLIPESVRKNNRRFSKLEKADILEMAVQYMRVLHGNSKEKNQLSSRSYSLGYSECAQEVTQFLQTVPAPGCNTTSELKNSLLDHLSGCALHQAPDSPSKTQGSENVTELAVRTDVDLASSSLVARYLLSDAPPPGGPGTSSDDNHRDMQVTPPAAVSSTSDELVCNKRMTENSKGVSYSSGQEDNSNGSSRISHQNQSEVNDLVCQAIREWSFDENICETKCHRIKPNTKELGHARRSLLVEFENATPDPRTVTVNSTLHHQSRQNQDCNEQSNDNTNGNQNTQGYQKSPPQNQQNPSKFREDEDQSGNRLYNDHMASYKMDKSQHGTSNVHLACPQQQEHTNAGTNNITPACGSSLADQVEEIDFVSGTDSCGVFEPGPADPNLDSNITGENDSIDIDMNNDVLNNNTSNKPNLNDVKNRMNNVTLNGDESKGSDGTFRSGDHTYFKKAEDTLRAPKISFHGPKFSDILPKKPTTDIAMDTTPTENSLTTNGSLMNSVQNTMAVCQVKPVDSTAPAAPQNPQCIQENASSPVTNMLSIDCYNRSEKVEVDSETHTVRNSASKTCNNEASDFSEIGESQTTPRESSQVKDQITSSRPIVNPTVQIIAKPTQLKSISSVFIPIFVQTSFGTGDVPAFQQAFLINPSKEPSNITLSTSSSSTTSSLRKLTPIAPKLSSSQKSPLILNKIYDGKYSVLNTNPHVPACSLNMGSVPDMGQTVATSSVSTVMPTNKATTILHNQLPYTHKPKINLAVLDKKVPGNSPSFCERTVTGTNCIYTFRSVTADNVFSREHNNINNKNSHPDGDSSNFKTISDPENVSQSLRSFKSIKLNDQEHCSTSSFHRASMVNQDTEHSDHCGSHEDECQTSRESPDTHNSSSSTISECNNVTWNRKNTKKSTDLIYNDMPANDSNQIFHSRNIPRHMLAREVGTNPTCPETSRKDDQHYIDVTPTAMNKSLPERVDPVSCSAEDMHALSTSGNSSSLPPSTSGISTPLNWTAKDSENLIRTGDIIATKHHKRDGKAYKTVEQQMENRTMPLSRIMFSMRDLQPFYCLVVEIFIMTIPTKITHVFRLTKSSEQKTSNLGLAHIQPVRHTILLVTLCPHTTDTEKKKDLHSSQLPSEDPFRRDRSLSMTSRMSFLRLDQSDQLKSYHTRQDLSQHHQACDGDRIPALSSETDDEAVWRPWSSRF</sequence>
<dbReference type="InterPro" id="IPR003650">
    <property type="entry name" value="Orange_dom"/>
</dbReference>
<dbReference type="SMART" id="SM00353">
    <property type="entry name" value="HLH"/>
    <property type="match status" value="1"/>
</dbReference>
<evidence type="ECO:0000256" key="4">
    <source>
        <dbReference type="ARBA" id="ARBA00023242"/>
    </source>
</evidence>
<feature type="compositionally biased region" description="Low complexity" evidence="5">
    <location>
        <begin position="1025"/>
        <end position="1045"/>
    </location>
</feature>
<dbReference type="InterPro" id="IPR036638">
    <property type="entry name" value="HLH_DNA-bd_sf"/>
</dbReference>
<dbReference type="Pfam" id="PF00010">
    <property type="entry name" value="HLH"/>
    <property type="match status" value="1"/>
</dbReference>
<evidence type="ECO:0000256" key="5">
    <source>
        <dbReference type="SAM" id="MobiDB-lite"/>
    </source>
</evidence>
<comment type="caution">
    <text evidence="8">The sequence shown here is derived from an EMBL/GenBank/DDBJ whole genome shotgun (WGS) entry which is preliminary data.</text>
</comment>